<evidence type="ECO:0000256" key="1">
    <source>
        <dbReference type="SAM" id="Phobius"/>
    </source>
</evidence>
<dbReference type="InterPro" id="IPR018676">
    <property type="entry name" value="DUF2149"/>
</dbReference>
<comment type="caution">
    <text evidence="2">The sequence shown here is derived from an EMBL/GenBank/DDBJ whole genome shotgun (WGS) entry which is preliminary data.</text>
</comment>
<dbReference type="RefSeq" id="WP_144309633.1">
    <property type="nucleotide sequence ID" value="NZ_VMNK01000008.1"/>
</dbReference>
<dbReference type="Proteomes" id="UP000319502">
    <property type="component" value="Unassembled WGS sequence"/>
</dbReference>
<feature type="transmembrane region" description="Helical" evidence="1">
    <location>
        <begin position="15"/>
        <end position="34"/>
    </location>
</feature>
<evidence type="ECO:0000313" key="3">
    <source>
        <dbReference type="Proteomes" id="UP000319502"/>
    </source>
</evidence>
<keyword evidence="3" id="KW-1185">Reference proteome</keyword>
<dbReference type="AlphaFoldDB" id="A0A557QVZ5"/>
<proteinExistence type="predicted"/>
<gene>
    <name evidence="2" type="ORF">FHP91_10890</name>
</gene>
<keyword evidence="1" id="KW-0812">Transmembrane</keyword>
<dbReference type="EMBL" id="VMNK01000008">
    <property type="protein sequence ID" value="TVO57084.1"/>
    <property type="molecule type" value="Genomic_DNA"/>
</dbReference>
<name>A0A557QVZ5_9RHOO</name>
<evidence type="ECO:0000313" key="2">
    <source>
        <dbReference type="EMBL" id="TVO57084.1"/>
    </source>
</evidence>
<protein>
    <submittedName>
        <fullName evidence="2">DUF2149 domain-containing protein</fullName>
    </submittedName>
</protein>
<reference evidence="2 3" key="1">
    <citation type="submission" date="2019-07" db="EMBL/GenBank/DDBJ databases">
        <title>The pathways for chlorine oxyanion respiration interact through the shared metabolite chlorate.</title>
        <authorList>
            <person name="Barnum T.P."/>
            <person name="Cheng Y."/>
            <person name="Hill K.A."/>
            <person name="Lucas L.N."/>
            <person name="Carlson H.K."/>
            <person name="Coates J.D."/>
        </authorList>
    </citation>
    <scope>NUCLEOTIDE SEQUENCE [LARGE SCALE GENOMIC DNA]</scope>
    <source>
        <strain evidence="2 3">SFB-3</strain>
    </source>
</reference>
<keyword evidence="1" id="KW-1133">Transmembrane helix</keyword>
<dbReference type="Pfam" id="PF09919">
    <property type="entry name" value="DUF2149"/>
    <property type="match status" value="1"/>
</dbReference>
<organism evidence="2 3">
    <name type="scientific">Denitromonas halophila</name>
    <dbReference type="NCBI Taxonomy" id="1629404"/>
    <lineage>
        <taxon>Bacteria</taxon>
        <taxon>Pseudomonadati</taxon>
        <taxon>Pseudomonadota</taxon>
        <taxon>Betaproteobacteria</taxon>
        <taxon>Rhodocyclales</taxon>
        <taxon>Zoogloeaceae</taxon>
        <taxon>Denitromonas</taxon>
    </lineage>
</organism>
<accession>A0A557QVZ5</accession>
<dbReference type="OrthoDB" id="199365at2"/>
<sequence length="113" mass="12122">MRPPLRDEAHDEDPILSVVNLIDVFLVLIAALLLSIANSPLSPYGAEALTLIRNPGSADMELVVKDGERIERYRADGTAGIGQGVRAGIAYRLPDGAMVYVPETTSPPNEAPR</sequence>
<keyword evidence="1" id="KW-0472">Membrane</keyword>